<accession>A0A919LTL8</accession>
<dbReference type="PANTHER" id="PTHR30004">
    <property type="entry name" value="4-HYDROXYTHREONINE-4-PHOSPHATE DEHYDROGENASE"/>
    <property type="match status" value="1"/>
</dbReference>
<evidence type="ECO:0008006" key="6">
    <source>
        <dbReference type="Google" id="ProtNLM"/>
    </source>
</evidence>
<dbReference type="SUPFAM" id="SSF53659">
    <property type="entry name" value="Isocitrate/Isopropylmalate dehydrogenase-like"/>
    <property type="match status" value="1"/>
</dbReference>
<comment type="caution">
    <text evidence="4">The sequence shown here is derived from an EMBL/GenBank/DDBJ whole genome shotgun (WGS) entry which is preliminary data.</text>
</comment>
<dbReference type="GO" id="GO:0051287">
    <property type="term" value="F:NAD binding"/>
    <property type="evidence" value="ECO:0007669"/>
    <property type="project" value="InterPro"/>
</dbReference>
<dbReference type="GO" id="GO:0046872">
    <property type="term" value="F:metal ion binding"/>
    <property type="evidence" value="ECO:0007669"/>
    <property type="project" value="UniProtKB-KW"/>
</dbReference>
<proteinExistence type="predicted"/>
<dbReference type="PANTHER" id="PTHR30004:SF6">
    <property type="entry name" value="D-THREONATE 4-PHOSPHATE DEHYDROGENASE"/>
    <property type="match status" value="1"/>
</dbReference>
<evidence type="ECO:0000313" key="4">
    <source>
        <dbReference type="EMBL" id="GHK51745.1"/>
    </source>
</evidence>
<protein>
    <recommendedName>
        <fullName evidence="6">4-hydroxythreonine-4-phosphate dehydrogenase</fullName>
    </recommendedName>
</protein>
<organism evidence="4 5">
    <name type="scientific">Klebsiella pneumoniae</name>
    <dbReference type="NCBI Taxonomy" id="573"/>
    <lineage>
        <taxon>Bacteria</taxon>
        <taxon>Pseudomonadati</taxon>
        <taxon>Pseudomonadota</taxon>
        <taxon>Gammaproteobacteria</taxon>
        <taxon>Enterobacterales</taxon>
        <taxon>Enterobacteriaceae</taxon>
        <taxon>Klebsiella/Raoultella group</taxon>
        <taxon>Klebsiella</taxon>
        <taxon>Klebsiella pneumoniae complex</taxon>
    </lineage>
</organism>
<name>A0A919LTL8_KLEPN</name>
<sequence length="127" mass="13703">MVLYTEKLKVIHITTHISLRQFLDTLNQPRIETVIGVADRFLRRVGYPRPRIAVAGVNPHAGENGLFGDEEIRIVAPAVAAMRAKSGGDRPLSAGHGVYAVSRRHVRHGSGDVSRPGAYSAEAAGIL</sequence>
<keyword evidence="1" id="KW-0479">Metal-binding</keyword>
<reference evidence="4" key="1">
    <citation type="submission" date="2020-10" db="EMBL/GenBank/DDBJ databases">
        <title>Genome Sequence of ESBL Producing Zambian Clinical Strains.</title>
        <authorList>
            <person name="Shawa M."/>
            <person name="Furuta Y."/>
            <person name="Simbotwe M."/>
            <person name="Mulenga E."/>
            <person name="Mubanga M."/>
            <person name="Mulenga G."/>
            <person name="Kaile C."/>
            <person name="Zorigt T."/>
            <person name="Hang'ombe B."/>
            <person name="Higashi H."/>
        </authorList>
    </citation>
    <scope>NUCLEOTIDE SEQUENCE</scope>
    <source>
        <strain evidence="4">Zam_UTH_09</strain>
    </source>
</reference>
<keyword evidence="2" id="KW-0560">Oxidoreductase</keyword>
<evidence type="ECO:0000256" key="1">
    <source>
        <dbReference type="ARBA" id="ARBA00022723"/>
    </source>
</evidence>
<evidence type="ECO:0000256" key="3">
    <source>
        <dbReference type="ARBA" id="ARBA00023027"/>
    </source>
</evidence>
<dbReference type="Proteomes" id="UP000655094">
    <property type="component" value="Unassembled WGS sequence"/>
</dbReference>
<gene>
    <name evidence="4" type="ORF">KPZU09_14810</name>
</gene>
<evidence type="ECO:0000256" key="2">
    <source>
        <dbReference type="ARBA" id="ARBA00023002"/>
    </source>
</evidence>
<dbReference type="AlphaFoldDB" id="A0A919LTL8"/>
<dbReference type="GO" id="GO:0016491">
    <property type="term" value="F:oxidoreductase activity"/>
    <property type="evidence" value="ECO:0007669"/>
    <property type="project" value="UniProtKB-KW"/>
</dbReference>
<evidence type="ECO:0000313" key="5">
    <source>
        <dbReference type="Proteomes" id="UP000655094"/>
    </source>
</evidence>
<dbReference type="Gene3D" id="3.40.718.10">
    <property type="entry name" value="Isopropylmalate Dehydrogenase"/>
    <property type="match status" value="1"/>
</dbReference>
<dbReference type="EMBL" id="BNFF01000001">
    <property type="protein sequence ID" value="GHK51745.1"/>
    <property type="molecule type" value="Genomic_DNA"/>
</dbReference>
<dbReference type="Pfam" id="PF04166">
    <property type="entry name" value="PdxA"/>
    <property type="match status" value="1"/>
</dbReference>
<dbReference type="InterPro" id="IPR005255">
    <property type="entry name" value="PdxA_fam"/>
</dbReference>
<keyword evidence="3" id="KW-0520">NAD</keyword>